<gene>
    <name evidence="1" type="ORF">Srubr_20030</name>
</gene>
<sequence length="96" mass="9002">MLFGELGAVPGVGDAFEDAVVVVQAAFGDAAAQGIVEVVPAPVVGCGDVGEAVFGVPGEVPGEGLAAEGGDLAADDAPLGVVVVVGASGRCQAAAV</sequence>
<proteinExistence type="predicted"/>
<protein>
    <submittedName>
        <fullName evidence="1">Uncharacterized protein</fullName>
    </submittedName>
</protein>
<comment type="caution">
    <text evidence="1">The sequence shown here is derived from an EMBL/GenBank/DDBJ whole genome shotgun (WGS) entry which is preliminary data.</text>
</comment>
<dbReference type="Proteomes" id="UP000646738">
    <property type="component" value="Unassembled WGS sequence"/>
</dbReference>
<dbReference type="EMBL" id="BNEA01000007">
    <property type="protein sequence ID" value="GHI52157.1"/>
    <property type="molecule type" value="Genomic_DNA"/>
</dbReference>
<evidence type="ECO:0000313" key="1">
    <source>
        <dbReference type="EMBL" id="GHI52157.1"/>
    </source>
</evidence>
<organism evidence="1 2">
    <name type="scientific">Streptomyces rubradiris</name>
    <name type="common">Streptomyces achromogenes subsp. rubradiris</name>
    <dbReference type="NCBI Taxonomy" id="285531"/>
    <lineage>
        <taxon>Bacteria</taxon>
        <taxon>Bacillati</taxon>
        <taxon>Actinomycetota</taxon>
        <taxon>Actinomycetes</taxon>
        <taxon>Kitasatosporales</taxon>
        <taxon>Streptomycetaceae</taxon>
        <taxon>Streptomyces</taxon>
    </lineage>
</organism>
<keyword evidence="2" id="KW-1185">Reference proteome</keyword>
<reference evidence="2" key="1">
    <citation type="submission" date="2023-07" db="EMBL/GenBank/DDBJ databases">
        <title>Whole genome shotgun sequence of Streptomyces achromogenes subsp. rubradiris NBRC 14000.</title>
        <authorList>
            <person name="Komaki H."/>
            <person name="Tamura T."/>
        </authorList>
    </citation>
    <scope>NUCLEOTIDE SEQUENCE [LARGE SCALE GENOMIC DNA]</scope>
    <source>
        <strain evidence="2">NBRC 14000</strain>
    </source>
</reference>
<name>A0ABQ3R8L0_STRRR</name>
<evidence type="ECO:0000313" key="2">
    <source>
        <dbReference type="Proteomes" id="UP000646738"/>
    </source>
</evidence>
<accession>A0ABQ3R8L0</accession>